<dbReference type="InterPro" id="IPR013766">
    <property type="entry name" value="Thioredoxin_domain"/>
</dbReference>
<reference evidence="3" key="1">
    <citation type="journal article" date="2020" name="Nature">
        <title>Giant virus diversity and host interactions through global metagenomics.</title>
        <authorList>
            <person name="Schulz F."/>
            <person name="Roux S."/>
            <person name="Paez-Espino D."/>
            <person name="Jungbluth S."/>
            <person name="Walsh D.A."/>
            <person name="Denef V.J."/>
            <person name="McMahon K.D."/>
            <person name="Konstantinidis K.T."/>
            <person name="Eloe-Fadrosh E.A."/>
            <person name="Kyrpides N.C."/>
            <person name="Woyke T."/>
        </authorList>
    </citation>
    <scope>NUCLEOTIDE SEQUENCE</scope>
    <source>
        <strain evidence="3">GVMAG-M-3300027770-17</strain>
    </source>
</reference>
<name>A0A6C0LAT7_9ZZZZ</name>
<dbReference type="Pfam" id="PF00085">
    <property type="entry name" value="Thioredoxin"/>
    <property type="match status" value="1"/>
</dbReference>
<dbReference type="Gene3D" id="3.40.30.10">
    <property type="entry name" value="Glutaredoxin"/>
    <property type="match status" value="1"/>
</dbReference>
<feature type="compositionally biased region" description="Basic residues" evidence="1">
    <location>
        <begin position="102"/>
        <end position="126"/>
    </location>
</feature>
<organism evidence="3">
    <name type="scientific">viral metagenome</name>
    <dbReference type="NCBI Taxonomy" id="1070528"/>
    <lineage>
        <taxon>unclassified sequences</taxon>
        <taxon>metagenomes</taxon>
        <taxon>organismal metagenomes</taxon>
    </lineage>
</organism>
<evidence type="ECO:0000256" key="1">
    <source>
        <dbReference type="SAM" id="MobiDB-lite"/>
    </source>
</evidence>
<dbReference type="SUPFAM" id="SSF52833">
    <property type="entry name" value="Thioredoxin-like"/>
    <property type="match status" value="1"/>
</dbReference>
<protein>
    <recommendedName>
        <fullName evidence="2">Thioredoxin domain-containing protein</fullName>
    </recommendedName>
</protein>
<feature type="region of interest" description="Disordered" evidence="1">
    <location>
        <begin position="88"/>
        <end position="126"/>
    </location>
</feature>
<dbReference type="PROSITE" id="PS51354">
    <property type="entry name" value="GLUTAREDOXIN_2"/>
    <property type="match status" value="1"/>
</dbReference>
<evidence type="ECO:0000259" key="2">
    <source>
        <dbReference type="PROSITE" id="PS51352"/>
    </source>
</evidence>
<dbReference type="CDD" id="cd02947">
    <property type="entry name" value="TRX_family"/>
    <property type="match status" value="1"/>
</dbReference>
<dbReference type="EMBL" id="MN740468">
    <property type="protein sequence ID" value="QHU28076.1"/>
    <property type="molecule type" value="Genomic_DNA"/>
</dbReference>
<dbReference type="InterPro" id="IPR036249">
    <property type="entry name" value="Thioredoxin-like_sf"/>
</dbReference>
<dbReference type="AlphaFoldDB" id="A0A6C0LAT7"/>
<accession>A0A6C0LAT7</accession>
<sequence>MDPKHLIEKPNTIIFFYMDGCPYCIKTEPYWNELKKKYGKVFKFYKVESKDVDSSLKEILGLTGFPHFLINKNGKKINSSGSKESLKELEEGLQLSKSSGGTRRRQLLRGRRRRSRKLRNTIRKRT</sequence>
<feature type="domain" description="Thioredoxin" evidence="2">
    <location>
        <begin position="1"/>
        <end position="98"/>
    </location>
</feature>
<proteinExistence type="predicted"/>
<evidence type="ECO:0000313" key="3">
    <source>
        <dbReference type="EMBL" id="QHU28076.1"/>
    </source>
</evidence>
<dbReference type="PROSITE" id="PS51352">
    <property type="entry name" value="THIOREDOXIN_2"/>
    <property type="match status" value="1"/>
</dbReference>
<feature type="compositionally biased region" description="Low complexity" evidence="1">
    <location>
        <begin position="92"/>
        <end position="101"/>
    </location>
</feature>